<dbReference type="EMBL" id="JACCHP010000001">
    <property type="protein sequence ID" value="MBH5396332.1"/>
    <property type="molecule type" value="Genomic_DNA"/>
</dbReference>
<evidence type="ECO:0000313" key="2">
    <source>
        <dbReference type="Proteomes" id="UP000807370"/>
    </source>
</evidence>
<gene>
    <name evidence="1" type="ORF">HZZ13_00660</name>
</gene>
<dbReference type="Proteomes" id="UP000807370">
    <property type="component" value="Unassembled WGS sequence"/>
</dbReference>
<proteinExistence type="predicted"/>
<reference evidence="1 2" key="1">
    <citation type="submission" date="2020-07" db="EMBL/GenBank/DDBJ databases">
        <title>Bradyrhizobium diversity isolated from nodules of indigenous legumes of Western Australia.</title>
        <authorList>
            <person name="Klepa M.S."/>
        </authorList>
    </citation>
    <scope>NUCLEOTIDE SEQUENCE [LARGE SCALE GENOMIC DNA]</scope>
    <source>
        <strain evidence="1 2">CNPSo 4010</strain>
    </source>
</reference>
<comment type="caution">
    <text evidence="1">The sequence shown here is derived from an EMBL/GenBank/DDBJ whole genome shotgun (WGS) entry which is preliminary data.</text>
</comment>
<name>A0ABS0PHB9_9BRAD</name>
<evidence type="ECO:0000313" key="1">
    <source>
        <dbReference type="EMBL" id="MBH5396332.1"/>
    </source>
</evidence>
<dbReference type="RefSeq" id="WP_197957772.1">
    <property type="nucleotide sequence ID" value="NZ_JACCHP010000001.1"/>
</dbReference>
<keyword evidence="2" id="KW-1185">Reference proteome</keyword>
<protein>
    <submittedName>
        <fullName evidence="1">Uncharacterized protein</fullName>
    </submittedName>
</protein>
<organism evidence="1 2">
    <name type="scientific">Bradyrhizobium agreste</name>
    <dbReference type="NCBI Taxonomy" id="2751811"/>
    <lineage>
        <taxon>Bacteria</taxon>
        <taxon>Pseudomonadati</taxon>
        <taxon>Pseudomonadota</taxon>
        <taxon>Alphaproteobacteria</taxon>
        <taxon>Hyphomicrobiales</taxon>
        <taxon>Nitrobacteraceae</taxon>
        <taxon>Bradyrhizobium</taxon>
    </lineage>
</organism>
<accession>A0ABS0PHB9</accession>
<sequence length="58" mass="6406">MSVKALMATILQDELASRGVHSLTPSDYEAIVEQLVEQLNELEVNLAARELTSKQPPK</sequence>